<evidence type="ECO:0000313" key="9">
    <source>
        <dbReference type="EMBL" id="GHH04389.1"/>
    </source>
</evidence>
<reference evidence="10" key="1">
    <citation type="journal article" date="2019" name="Int. J. Syst. Evol. Microbiol.">
        <title>The Global Catalogue of Microorganisms (GCM) 10K type strain sequencing project: providing services to taxonomists for standard genome sequencing and annotation.</title>
        <authorList>
            <consortium name="The Broad Institute Genomics Platform"/>
            <consortium name="The Broad Institute Genome Sequencing Center for Infectious Disease"/>
            <person name="Wu L."/>
            <person name="Ma J."/>
        </authorList>
    </citation>
    <scope>NUCLEOTIDE SEQUENCE [LARGE SCALE GENOMIC DNA]</scope>
    <source>
        <strain evidence="10">CGMCC 4.7683</strain>
    </source>
</reference>
<keyword evidence="3 7" id="KW-0812">Transmembrane</keyword>
<feature type="region of interest" description="Disordered" evidence="6">
    <location>
        <begin position="452"/>
        <end position="487"/>
    </location>
</feature>
<evidence type="ECO:0000256" key="3">
    <source>
        <dbReference type="ARBA" id="ARBA00022692"/>
    </source>
</evidence>
<feature type="transmembrane region" description="Helical" evidence="7">
    <location>
        <begin position="355"/>
        <end position="376"/>
    </location>
</feature>
<evidence type="ECO:0000313" key="10">
    <source>
        <dbReference type="Proteomes" id="UP000635387"/>
    </source>
</evidence>
<evidence type="ECO:0000259" key="8">
    <source>
        <dbReference type="PROSITE" id="PS50850"/>
    </source>
</evidence>
<feature type="domain" description="Major facilitator superfamily (MFS) profile" evidence="8">
    <location>
        <begin position="8"/>
        <end position="457"/>
    </location>
</feature>
<evidence type="ECO:0000256" key="7">
    <source>
        <dbReference type="SAM" id="Phobius"/>
    </source>
</evidence>
<gene>
    <name evidence="9" type="ORF">GCM10017790_07080</name>
</gene>
<keyword evidence="2" id="KW-0813">Transport</keyword>
<dbReference type="PROSITE" id="PS50850">
    <property type="entry name" value="MFS"/>
    <property type="match status" value="1"/>
</dbReference>
<feature type="transmembrane region" description="Helical" evidence="7">
    <location>
        <begin position="163"/>
        <end position="182"/>
    </location>
</feature>
<dbReference type="Gene3D" id="1.20.1250.20">
    <property type="entry name" value="MFS general substrate transporter like domains"/>
    <property type="match status" value="1"/>
</dbReference>
<dbReference type="Pfam" id="PF07690">
    <property type="entry name" value="MFS_1"/>
    <property type="match status" value="1"/>
</dbReference>
<evidence type="ECO:0000256" key="5">
    <source>
        <dbReference type="ARBA" id="ARBA00023136"/>
    </source>
</evidence>
<feature type="transmembrane region" description="Helical" evidence="7">
    <location>
        <begin position="132"/>
        <end position="151"/>
    </location>
</feature>
<feature type="transmembrane region" description="Helical" evidence="7">
    <location>
        <begin position="75"/>
        <end position="94"/>
    </location>
</feature>
<keyword evidence="4 7" id="KW-1133">Transmembrane helix</keyword>
<name>A0ABQ3L5T8_9PSEU</name>
<dbReference type="InterPro" id="IPR011701">
    <property type="entry name" value="MFS"/>
</dbReference>
<proteinExistence type="predicted"/>
<sequence>MSARRDGRLSAALVCTALSAAVVGSVGAPLITPVATGMHVSLGAAQWTLTITLFAGAIAGPVLGRLGSGPYRRITILTALALVAVGGLLTVLPLPFAALLIGRGLQGLAVAVGALLMSVARAHLPPERSTSTIALLSVASTVGIGVGYPVISLLDQIAGLRAAYGLGFVLSTAGLAIAWRALPAEEPGERPRIDVLGALLLALGTLGLLLVIAQPSIWETTWLAGGVLAGSVAILAVWAIIELRASAPLVNLRLLRQGHLLRANVAILIAGLGLYLLFSLLTRYVQTPGGAPYGFALPGVAAGAALIPFSLLGFVAGKSMPRLVARITERWTYALSAGIAIAGALLFVVAGTSLLAVLTAIGLLGFAVGGIFALMPKLVLAGVPQDETASVLSINQIIRSIGFSLGSALAGSLLAAATPSGSLLPDRSGYLTAALWALPPLVASALIVTTAAGRRPRSSAKAPADRDASATPSTTSSRPAPARADRP</sequence>
<feature type="transmembrane region" description="Helical" evidence="7">
    <location>
        <begin position="429"/>
        <end position="452"/>
    </location>
</feature>
<dbReference type="SUPFAM" id="SSF103473">
    <property type="entry name" value="MFS general substrate transporter"/>
    <property type="match status" value="1"/>
</dbReference>
<feature type="transmembrane region" description="Helical" evidence="7">
    <location>
        <begin position="194"/>
        <end position="214"/>
    </location>
</feature>
<feature type="compositionally biased region" description="Low complexity" evidence="6">
    <location>
        <begin position="469"/>
        <end position="487"/>
    </location>
</feature>
<dbReference type="PANTHER" id="PTHR42718">
    <property type="entry name" value="MAJOR FACILITATOR SUPERFAMILY MULTIDRUG TRANSPORTER MFSC"/>
    <property type="match status" value="1"/>
</dbReference>
<keyword evidence="10" id="KW-1185">Reference proteome</keyword>
<feature type="transmembrane region" description="Helical" evidence="7">
    <location>
        <begin position="293"/>
        <end position="315"/>
    </location>
</feature>
<evidence type="ECO:0000256" key="4">
    <source>
        <dbReference type="ARBA" id="ARBA00022989"/>
    </source>
</evidence>
<feature type="transmembrane region" description="Helical" evidence="7">
    <location>
        <begin position="397"/>
        <end position="417"/>
    </location>
</feature>
<evidence type="ECO:0000256" key="6">
    <source>
        <dbReference type="SAM" id="MobiDB-lite"/>
    </source>
</evidence>
<dbReference type="RefSeq" id="WP_191251637.1">
    <property type="nucleotide sequence ID" value="NZ_BNAY01000001.1"/>
</dbReference>
<dbReference type="PANTHER" id="PTHR42718:SF9">
    <property type="entry name" value="MAJOR FACILITATOR SUPERFAMILY MULTIDRUG TRANSPORTER MFSC"/>
    <property type="match status" value="1"/>
</dbReference>
<comment type="caution">
    <text evidence="9">The sequence shown here is derived from an EMBL/GenBank/DDBJ whole genome shotgun (WGS) entry which is preliminary data.</text>
</comment>
<feature type="transmembrane region" description="Helical" evidence="7">
    <location>
        <begin position="43"/>
        <end position="63"/>
    </location>
</feature>
<dbReference type="EMBL" id="BNAY01000001">
    <property type="protein sequence ID" value="GHH04389.1"/>
    <property type="molecule type" value="Genomic_DNA"/>
</dbReference>
<evidence type="ECO:0000256" key="2">
    <source>
        <dbReference type="ARBA" id="ARBA00022448"/>
    </source>
</evidence>
<feature type="transmembrane region" description="Helical" evidence="7">
    <location>
        <begin position="220"/>
        <end position="241"/>
    </location>
</feature>
<dbReference type="InterPro" id="IPR020846">
    <property type="entry name" value="MFS_dom"/>
</dbReference>
<accession>A0ABQ3L5T8</accession>
<feature type="transmembrane region" description="Helical" evidence="7">
    <location>
        <begin position="100"/>
        <end position="120"/>
    </location>
</feature>
<dbReference type="Proteomes" id="UP000635387">
    <property type="component" value="Unassembled WGS sequence"/>
</dbReference>
<dbReference type="InterPro" id="IPR036259">
    <property type="entry name" value="MFS_trans_sf"/>
</dbReference>
<protein>
    <recommendedName>
        <fullName evidence="8">Major facilitator superfamily (MFS) profile domain-containing protein</fullName>
    </recommendedName>
</protein>
<evidence type="ECO:0000256" key="1">
    <source>
        <dbReference type="ARBA" id="ARBA00004651"/>
    </source>
</evidence>
<feature type="transmembrane region" description="Helical" evidence="7">
    <location>
        <begin position="261"/>
        <end position="281"/>
    </location>
</feature>
<keyword evidence="5 7" id="KW-0472">Membrane</keyword>
<feature type="transmembrane region" description="Helical" evidence="7">
    <location>
        <begin position="331"/>
        <end position="349"/>
    </location>
</feature>
<comment type="subcellular location">
    <subcellularLocation>
        <location evidence="1">Cell membrane</location>
        <topology evidence="1">Multi-pass membrane protein</topology>
    </subcellularLocation>
</comment>
<organism evidence="9 10">
    <name type="scientific">Amycolatopsis oliviviridis</name>
    <dbReference type="NCBI Taxonomy" id="1471590"/>
    <lineage>
        <taxon>Bacteria</taxon>
        <taxon>Bacillati</taxon>
        <taxon>Actinomycetota</taxon>
        <taxon>Actinomycetes</taxon>
        <taxon>Pseudonocardiales</taxon>
        <taxon>Pseudonocardiaceae</taxon>
        <taxon>Amycolatopsis</taxon>
    </lineage>
</organism>